<dbReference type="AlphaFoldDB" id="A3UAZ4"/>
<dbReference type="KEGG" id="cat:CA2559_13108"/>
<dbReference type="RefSeq" id="WP_013188361.1">
    <property type="nucleotide sequence ID" value="NC_014230.1"/>
</dbReference>
<dbReference type="Gene3D" id="3.90.25.10">
    <property type="entry name" value="UDP-galactose 4-epimerase, domain 1"/>
    <property type="match status" value="1"/>
</dbReference>
<dbReference type="InterPro" id="IPR029903">
    <property type="entry name" value="RmlD-like-bd"/>
</dbReference>
<keyword evidence="6" id="KW-0521">NADP</keyword>
<dbReference type="CDD" id="cd05254">
    <property type="entry name" value="dTDP_HR_like_SDR_e"/>
    <property type="match status" value="1"/>
</dbReference>
<evidence type="ECO:0000256" key="4">
    <source>
        <dbReference type="ARBA" id="ARBA00017099"/>
    </source>
</evidence>
<evidence type="ECO:0000256" key="6">
    <source>
        <dbReference type="RuleBase" id="RU364082"/>
    </source>
</evidence>
<proteinExistence type="inferred from homology"/>
<evidence type="ECO:0000256" key="3">
    <source>
        <dbReference type="ARBA" id="ARBA00012929"/>
    </source>
</evidence>
<reference evidence="8 9" key="1">
    <citation type="journal article" date="2010" name="J. Bacteriol.">
        <title>The complete genome sequence of Croceibacter atlanticus HTCC2559T.</title>
        <authorList>
            <person name="Oh H.M."/>
            <person name="Kang I."/>
            <person name="Ferriera S."/>
            <person name="Giovannoni S.J."/>
            <person name="Cho J.C."/>
        </authorList>
    </citation>
    <scope>NUCLEOTIDE SEQUENCE [LARGE SCALE GENOMIC DNA]</scope>
    <source>
        <strain evidence="9">ATCC BAA-628 / HTCC2559 / KCTC 12090</strain>
    </source>
</reference>
<evidence type="ECO:0000313" key="9">
    <source>
        <dbReference type="Proteomes" id="UP000002297"/>
    </source>
</evidence>
<protein>
    <recommendedName>
        <fullName evidence="4 6">dTDP-4-dehydrorhamnose reductase</fullName>
        <ecNumber evidence="3 6">1.1.1.133</ecNumber>
    </recommendedName>
</protein>
<evidence type="ECO:0000256" key="5">
    <source>
        <dbReference type="ARBA" id="ARBA00048200"/>
    </source>
</evidence>
<dbReference type="HOGENOM" id="CLU_045518_1_2_10"/>
<gene>
    <name evidence="8" type="ordered locus">CA2559_13108</name>
</gene>
<dbReference type="OrthoDB" id="9803892at2"/>
<keyword evidence="6" id="KW-0560">Oxidoreductase</keyword>
<dbReference type="GeneID" id="89454333"/>
<comment type="catalytic activity">
    <reaction evidence="5">
        <text>dTDP-beta-L-rhamnose + NADP(+) = dTDP-4-dehydro-beta-L-rhamnose + NADPH + H(+)</text>
        <dbReference type="Rhea" id="RHEA:21796"/>
        <dbReference type="ChEBI" id="CHEBI:15378"/>
        <dbReference type="ChEBI" id="CHEBI:57510"/>
        <dbReference type="ChEBI" id="CHEBI:57783"/>
        <dbReference type="ChEBI" id="CHEBI:58349"/>
        <dbReference type="ChEBI" id="CHEBI:62830"/>
        <dbReference type="EC" id="1.1.1.133"/>
    </reaction>
</comment>
<organism evidence="8 9">
    <name type="scientific">Croceibacter atlanticus (strain ATCC BAA-628 / JCM 21780 / CIP 108009 / IAM 15332 / KCTC 12090 / HTCC2559)</name>
    <dbReference type="NCBI Taxonomy" id="216432"/>
    <lineage>
        <taxon>Bacteria</taxon>
        <taxon>Pseudomonadati</taxon>
        <taxon>Bacteroidota</taxon>
        <taxon>Flavobacteriia</taxon>
        <taxon>Flavobacteriales</taxon>
        <taxon>Flavobacteriaceae</taxon>
        <taxon>Croceibacter</taxon>
    </lineage>
</organism>
<dbReference type="PANTHER" id="PTHR10491:SF4">
    <property type="entry name" value="METHIONINE ADENOSYLTRANSFERASE 2 SUBUNIT BETA"/>
    <property type="match status" value="1"/>
</dbReference>
<dbReference type="InterPro" id="IPR036291">
    <property type="entry name" value="NAD(P)-bd_dom_sf"/>
</dbReference>
<dbReference type="EMBL" id="CP002046">
    <property type="protein sequence ID" value="EAP86980.1"/>
    <property type="molecule type" value="Genomic_DNA"/>
</dbReference>
<keyword evidence="9" id="KW-1185">Reference proteome</keyword>
<evidence type="ECO:0000256" key="1">
    <source>
        <dbReference type="ARBA" id="ARBA00004781"/>
    </source>
</evidence>
<dbReference type="PANTHER" id="PTHR10491">
    <property type="entry name" value="DTDP-4-DEHYDRORHAMNOSE REDUCTASE"/>
    <property type="match status" value="1"/>
</dbReference>
<dbReference type="InterPro" id="IPR005913">
    <property type="entry name" value="dTDP_dehydrorham_reduct"/>
</dbReference>
<name>A3UAZ4_CROAH</name>
<dbReference type="SUPFAM" id="SSF51735">
    <property type="entry name" value="NAD(P)-binding Rossmann-fold domains"/>
    <property type="match status" value="1"/>
</dbReference>
<dbReference type="eggNOG" id="COG1091">
    <property type="taxonomic scope" value="Bacteria"/>
</dbReference>
<evidence type="ECO:0000259" key="7">
    <source>
        <dbReference type="Pfam" id="PF04321"/>
    </source>
</evidence>
<comment type="similarity">
    <text evidence="2 6">Belongs to the dTDP-4-dehydrorhamnose reductase family.</text>
</comment>
<dbReference type="Proteomes" id="UP000002297">
    <property type="component" value="Chromosome"/>
</dbReference>
<comment type="function">
    <text evidence="6">Catalyzes the reduction of dTDP-6-deoxy-L-lyxo-4-hexulose to yield dTDP-L-rhamnose.</text>
</comment>
<dbReference type="EC" id="1.1.1.133" evidence="3 6"/>
<evidence type="ECO:0000313" key="8">
    <source>
        <dbReference type="EMBL" id="EAP86980.1"/>
    </source>
</evidence>
<comment type="pathway">
    <text evidence="1 6">Carbohydrate biosynthesis; dTDP-L-rhamnose biosynthesis.</text>
</comment>
<dbReference type="GO" id="GO:0008831">
    <property type="term" value="F:dTDP-4-dehydrorhamnose reductase activity"/>
    <property type="evidence" value="ECO:0007669"/>
    <property type="project" value="UniProtKB-EC"/>
</dbReference>
<feature type="domain" description="RmlD-like substrate binding" evidence="7">
    <location>
        <begin position="8"/>
        <end position="287"/>
    </location>
</feature>
<dbReference type="NCBIfam" id="TIGR01214">
    <property type="entry name" value="rmlD"/>
    <property type="match status" value="1"/>
</dbReference>
<accession>A3UAZ4</accession>
<dbReference type="Gene3D" id="3.40.50.720">
    <property type="entry name" value="NAD(P)-binding Rossmann-like Domain"/>
    <property type="match status" value="1"/>
</dbReference>
<dbReference type="GO" id="GO:0005829">
    <property type="term" value="C:cytosol"/>
    <property type="evidence" value="ECO:0007669"/>
    <property type="project" value="TreeGrafter"/>
</dbReference>
<dbReference type="Pfam" id="PF04321">
    <property type="entry name" value="RmlD_sub_bind"/>
    <property type="match status" value="1"/>
</dbReference>
<dbReference type="STRING" id="216432.CA2559_13108"/>
<dbReference type="GO" id="GO:0019305">
    <property type="term" value="P:dTDP-rhamnose biosynthetic process"/>
    <property type="evidence" value="ECO:0007669"/>
    <property type="project" value="UniProtKB-UniPathway"/>
</dbReference>
<sequence>MKSSKANTILVTGANGQLGTCIKAIANNYPSCNVVFEDSSSLDITNRNQVVQYMSNSQFDYIINCAAYTAVDLAEDNKEKAFEINAKAVENLTIACKRFSSTLLHVSTDFVFDGKKNAPYLERDSTHPLNYYGASKLNGEQIIQQALSKYVIIRTSWLFSEFGNNFVKTMVRLGQEKKELSIVADQYGSPTYAIDLAHILLTFIASSSTSYGLYHFSNHGATTWYNFAAEIFKLQNQDIRLHKTTSKQFASRAIRPKYSVLETKKVKETLNVEIRNWQSALKEMISRL</sequence>
<dbReference type="UniPathway" id="UPA00124"/>
<evidence type="ECO:0000256" key="2">
    <source>
        <dbReference type="ARBA" id="ARBA00010944"/>
    </source>
</evidence>